<dbReference type="PANTHER" id="PTHR33395">
    <property type="entry name" value="TRANSCRIPTASE, PUTATIVE-RELATED-RELATED"/>
    <property type="match status" value="1"/>
</dbReference>
<dbReference type="GO" id="GO:0007508">
    <property type="term" value="P:larval heart development"/>
    <property type="evidence" value="ECO:0007669"/>
    <property type="project" value="TreeGrafter"/>
</dbReference>
<gene>
    <name evidence="2" type="ORF">AS28_01278</name>
</gene>
<protein>
    <submittedName>
        <fullName evidence="2">Uncharacterized protein</fullName>
    </submittedName>
</protein>
<dbReference type="Proteomes" id="UP000054081">
    <property type="component" value="Unassembled WGS sequence"/>
</dbReference>
<organism evidence="2 3">
    <name type="scientific">Pygoscelis adeliae</name>
    <name type="common">Adelie penguin</name>
    <dbReference type="NCBI Taxonomy" id="9238"/>
    <lineage>
        <taxon>Eukaryota</taxon>
        <taxon>Metazoa</taxon>
        <taxon>Chordata</taxon>
        <taxon>Craniata</taxon>
        <taxon>Vertebrata</taxon>
        <taxon>Euteleostomi</taxon>
        <taxon>Archelosauria</taxon>
        <taxon>Archosauria</taxon>
        <taxon>Dinosauria</taxon>
        <taxon>Saurischia</taxon>
        <taxon>Theropoda</taxon>
        <taxon>Coelurosauria</taxon>
        <taxon>Aves</taxon>
        <taxon>Neognathae</taxon>
        <taxon>Neoaves</taxon>
        <taxon>Aequornithes</taxon>
        <taxon>Sphenisciformes</taxon>
        <taxon>Spheniscidae</taxon>
        <taxon>Pygoscelis</taxon>
    </lineage>
</organism>
<feature type="coiled-coil region" evidence="1">
    <location>
        <begin position="96"/>
        <end position="127"/>
    </location>
</feature>
<evidence type="ECO:0000313" key="3">
    <source>
        <dbReference type="Proteomes" id="UP000054081"/>
    </source>
</evidence>
<dbReference type="GO" id="GO:0061343">
    <property type="term" value="P:cell adhesion involved in heart morphogenesis"/>
    <property type="evidence" value="ECO:0007669"/>
    <property type="project" value="TreeGrafter"/>
</dbReference>
<feature type="non-terminal residue" evidence="2">
    <location>
        <position position="176"/>
    </location>
</feature>
<proteinExistence type="predicted"/>
<dbReference type="STRING" id="9238.A0A093RJN3"/>
<accession>A0A093RJN3</accession>
<dbReference type="EMBL" id="KL225333">
    <property type="protein sequence ID" value="KFW71114.1"/>
    <property type="molecule type" value="Genomic_DNA"/>
</dbReference>
<reference evidence="2 3" key="1">
    <citation type="submission" date="2014-04" db="EMBL/GenBank/DDBJ databases">
        <title>Genome evolution of avian class.</title>
        <authorList>
            <person name="Zhang G."/>
            <person name="Li C."/>
        </authorList>
    </citation>
    <scope>NUCLEOTIDE SEQUENCE [LARGE SCALE GENOMIC DNA]</scope>
    <source>
        <strain evidence="2">BGI_AS28</strain>
    </source>
</reference>
<name>A0A093RJN3_PYGAD</name>
<evidence type="ECO:0000256" key="1">
    <source>
        <dbReference type="SAM" id="Coils"/>
    </source>
</evidence>
<evidence type="ECO:0000313" key="2">
    <source>
        <dbReference type="EMBL" id="KFW71114.1"/>
    </source>
</evidence>
<feature type="non-terminal residue" evidence="2">
    <location>
        <position position="1"/>
    </location>
</feature>
<dbReference type="PANTHER" id="PTHR33395:SF22">
    <property type="entry name" value="REVERSE TRANSCRIPTASE DOMAIN-CONTAINING PROTEIN"/>
    <property type="match status" value="1"/>
</dbReference>
<sequence length="176" mass="20528">AHSKLTTLDFRRADFGLFRDLLGRVPWDKALEGRGAHESWVIFKDHLLQAQERCIPTKRKSGKNARRPAWMNKELLDKLQHKKEAYRGWKQGQATQEEYRDLVRSCREEMRKAKAQLERNLAAVVKNNKKSFYKYINDKKRAKENLHPLLDAGGNIVTEDEEKAEVLNAFFASVFS</sequence>
<dbReference type="GO" id="GO:0031012">
    <property type="term" value="C:extracellular matrix"/>
    <property type="evidence" value="ECO:0007669"/>
    <property type="project" value="TreeGrafter"/>
</dbReference>
<keyword evidence="3" id="KW-1185">Reference proteome</keyword>
<keyword evidence="1" id="KW-0175">Coiled coil</keyword>
<dbReference type="AlphaFoldDB" id="A0A093RJN3"/>